<evidence type="ECO:0000256" key="4">
    <source>
        <dbReference type="PROSITE-ProRule" id="PRU00134"/>
    </source>
</evidence>
<evidence type="ECO:0000313" key="7">
    <source>
        <dbReference type="EMBL" id="KJY00089.1"/>
    </source>
</evidence>
<keyword evidence="2 4" id="KW-0863">Zinc-finger</keyword>
<evidence type="ECO:0000256" key="1">
    <source>
        <dbReference type="ARBA" id="ARBA00022723"/>
    </source>
</evidence>
<protein>
    <recommendedName>
        <fullName evidence="6">MYND-type domain-containing protein</fullName>
    </recommendedName>
</protein>
<dbReference type="SUPFAM" id="SSF144232">
    <property type="entry name" value="HIT/MYND zinc finger-like"/>
    <property type="match status" value="2"/>
</dbReference>
<dbReference type="PROSITE" id="PS01360">
    <property type="entry name" value="ZF_MYND_1"/>
    <property type="match status" value="2"/>
</dbReference>
<feature type="domain" description="MYND-type" evidence="6">
    <location>
        <begin position="419"/>
        <end position="460"/>
    </location>
</feature>
<dbReference type="Proteomes" id="UP000033647">
    <property type="component" value="Unassembled WGS sequence"/>
</dbReference>
<dbReference type="EMBL" id="LAFY01000335">
    <property type="protein sequence ID" value="KJY00089.1"/>
    <property type="molecule type" value="Genomic_DNA"/>
</dbReference>
<evidence type="ECO:0000256" key="2">
    <source>
        <dbReference type="ARBA" id="ARBA00022771"/>
    </source>
</evidence>
<proteinExistence type="predicted"/>
<keyword evidence="8" id="KW-1185">Reference proteome</keyword>
<reference evidence="7 8" key="1">
    <citation type="submission" date="2015-03" db="EMBL/GenBank/DDBJ databases">
        <title>RNA-seq based gene annotation and comparative genomics of four Zymoseptoria species reveal species-specific pathogenicity related genes and transposable element activity.</title>
        <authorList>
            <person name="Grandaubert J."/>
            <person name="Bhattacharyya A."/>
            <person name="Stukenbrock E.H."/>
        </authorList>
    </citation>
    <scope>NUCLEOTIDE SEQUENCE [LARGE SCALE GENOMIC DNA]</scope>
    <source>
        <strain evidence="7 8">Zb18110</strain>
    </source>
</reference>
<dbReference type="OrthoDB" id="3641925at2759"/>
<accession>A0A0F4GS84</accession>
<organism evidence="7 8">
    <name type="scientific">Zymoseptoria brevis</name>
    <dbReference type="NCBI Taxonomy" id="1047168"/>
    <lineage>
        <taxon>Eukaryota</taxon>
        <taxon>Fungi</taxon>
        <taxon>Dikarya</taxon>
        <taxon>Ascomycota</taxon>
        <taxon>Pezizomycotina</taxon>
        <taxon>Dothideomycetes</taxon>
        <taxon>Dothideomycetidae</taxon>
        <taxon>Mycosphaerellales</taxon>
        <taxon>Mycosphaerellaceae</taxon>
        <taxon>Zymoseptoria</taxon>
    </lineage>
</organism>
<feature type="compositionally biased region" description="Basic and acidic residues" evidence="5">
    <location>
        <begin position="457"/>
        <end position="479"/>
    </location>
</feature>
<dbReference type="InterPro" id="IPR002893">
    <property type="entry name" value="Znf_MYND"/>
</dbReference>
<dbReference type="GO" id="GO:0008270">
    <property type="term" value="F:zinc ion binding"/>
    <property type="evidence" value="ECO:0007669"/>
    <property type="project" value="UniProtKB-KW"/>
</dbReference>
<evidence type="ECO:0000259" key="6">
    <source>
        <dbReference type="PROSITE" id="PS50865"/>
    </source>
</evidence>
<keyword evidence="1" id="KW-0479">Metal-binding</keyword>
<dbReference type="STRING" id="1047168.A0A0F4GS84"/>
<comment type="caution">
    <text evidence="7">The sequence shown here is derived from an EMBL/GenBank/DDBJ whole genome shotgun (WGS) entry which is preliminary data.</text>
</comment>
<dbReference type="PROSITE" id="PS50865">
    <property type="entry name" value="ZF_MYND_2"/>
    <property type="match status" value="2"/>
</dbReference>
<feature type="domain" description="MYND-type" evidence="6">
    <location>
        <begin position="174"/>
        <end position="215"/>
    </location>
</feature>
<dbReference type="Gene3D" id="6.10.140.2220">
    <property type="match status" value="2"/>
</dbReference>
<evidence type="ECO:0000256" key="5">
    <source>
        <dbReference type="SAM" id="MobiDB-lite"/>
    </source>
</evidence>
<dbReference type="Pfam" id="PF01753">
    <property type="entry name" value="zf-MYND"/>
    <property type="match status" value="2"/>
</dbReference>
<gene>
    <name evidence="7" type="ORF">TI39_contig343g00025</name>
</gene>
<evidence type="ECO:0000256" key="3">
    <source>
        <dbReference type="ARBA" id="ARBA00022833"/>
    </source>
</evidence>
<dbReference type="AlphaFoldDB" id="A0A0F4GS84"/>
<keyword evidence="3" id="KW-0862">Zinc</keyword>
<feature type="region of interest" description="Disordered" evidence="5">
    <location>
        <begin position="457"/>
        <end position="485"/>
    </location>
</feature>
<evidence type="ECO:0000313" key="8">
    <source>
        <dbReference type="Proteomes" id="UP000033647"/>
    </source>
</evidence>
<sequence length="485" mass="54460">MAMDDAERMRLIQLGDLAMNLHAKHQAALAAPKEGPAISPHIITLTLKTINTDAQKLLILSQCLGQKDGRKYLVAAEHILAKYMSGNIEAAIRHIAAGLADIWRDCHSDSGRRAAFEADAIAKSAATKARIEARNAGGHPTTVRASTDHETWVREELMQLLPLYGGARKAKQKCTFCGSKSNDDNTLLACGRCKSALYCDKDCQKLHWKKHKSACVEKTSETNGRSKSAHHLHTSTIDTRILDTSRNTHYKMFLMPAVPMTANEMTRLRKSGQWLLNHAKKHMELLDEAHRDYEDGIEHTHPNRMTLWYNVAQLRAVGEVLGSDGIGRPFTTRGEQLAILPFMEHGREFVDECVTRLINMFLDRHELGVTRHGAKSGYEHELTEEQADPQLRRDYIAWTHEQFWGISFMMEGVGPKQNCTFCGARSQPHRMLKACGGCKVAIYCDKRCQTMHRKDHKAECRAKAEENKAEETKAEETKGVKGKAA</sequence>
<name>A0A0F4GS84_9PEZI</name>